<dbReference type="Proteomes" id="UP000599109">
    <property type="component" value="Unassembled WGS sequence"/>
</dbReference>
<sequence>MRHDTGAWLRRAGWFMLFWCVGVLALGAVAAILRAAMRAAGLST</sequence>
<dbReference type="AlphaFoldDB" id="A0A937CTE1"/>
<accession>A0A937CTE1</accession>
<protein>
    <submittedName>
        <fullName evidence="2">DUF2474 domain-containing protein</fullName>
    </submittedName>
</protein>
<reference evidence="2 3" key="1">
    <citation type="journal article" date="2017" name="Int. J. Syst. Evol. Microbiol.">
        <title>Ramlibacter monticola sp. nov., isolated from forest soil.</title>
        <authorList>
            <person name="Chaudhary D.K."/>
            <person name="Kim J."/>
        </authorList>
    </citation>
    <scope>NUCLEOTIDE SEQUENCE [LARGE SCALE GENOMIC DNA]</scope>
    <source>
        <strain evidence="2 3">KACC 19175</strain>
    </source>
</reference>
<dbReference type="InterPro" id="IPR018895">
    <property type="entry name" value="DUF2474"/>
</dbReference>
<evidence type="ECO:0000313" key="2">
    <source>
        <dbReference type="EMBL" id="MBL0391519.1"/>
    </source>
</evidence>
<organism evidence="2 3">
    <name type="scientific">Ramlibacter monticola</name>
    <dbReference type="NCBI Taxonomy" id="1926872"/>
    <lineage>
        <taxon>Bacteria</taxon>
        <taxon>Pseudomonadati</taxon>
        <taxon>Pseudomonadota</taxon>
        <taxon>Betaproteobacteria</taxon>
        <taxon>Burkholderiales</taxon>
        <taxon>Comamonadaceae</taxon>
        <taxon>Ramlibacter</taxon>
    </lineage>
</organism>
<name>A0A937CTE1_9BURK</name>
<evidence type="ECO:0000256" key="1">
    <source>
        <dbReference type="SAM" id="Phobius"/>
    </source>
</evidence>
<proteinExistence type="predicted"/>
<dbReference type="EMBL" id="JAEQNE010000002">
    <property type="protein sequence ID" value="MBL0391519.1"/>
    <property type="molecule type" value="Genomic_DNA"/>
</dbReference>
<feature type="transmembrane region" description="Helical" evidence="1">
    <location>
        <begin position="12"/>
        <end position="33"/>
    </location>
</feature>
<comment type="caution">
    <text evidence="2">The sequence shown here is derived from an EMBL/GenBank/DDBJ whole genome shotgun (WGS) entry which is preliminary data.</text>
</comment>
<dbReference type="RefSeq" id="WP_201674144.1">
    <property type="nucleotide sequence ID" value="NZ_JAEQNE010000002.1"/>
</dbReference>
<gene>
    <name evidence="2" type="ORF">JJ685_10250</name>
</gene>
<dbReference type="Pfam" id="PF10617">
    <property type="entry name" value="DUF2474"/>
    <property type="match status" value="1"/>
</dbReference>
<keyword evidence="1" id="KW-1133">Transmembrane helix</keyword>
<keyword evidence="1" id="KW-0472">Membrane</keyword>
<evidence type="ECO:0000313" key="3">
    <source>
        <dbReference type="Proteomes" id="UP000599109"/>
    </source>
</evidence>
<keyword evidence="3" id="KW-1185">Reference proteome</keyword>
<keyword evidence="1" id="KW-0812">Transmembrane</keyword>